<feature type="domain" description="Contractile injection system tube protein N-terminal" evidence="1">
    <location>
        <begin position="13"/>
        <end position="153"/>
    </location>
</feature>
<evidence type="ECO:0000313" key="2">
    <source>
        <dbReference type="EMBL" id="QSQ23055.1"/>
    </source>
</evidence>
<dbReference type="InterPro" id="IPR045361">
    <property type="entry name" value="CIS_tube_prot_N"/>
</dbReference>
<dbReference type="EMBL" id="CP071090">
    <property type="protein sequence ID" value="QSQ23055.1"/>
    <property type="molecule type" value="Genomic_DNA"/>
</dbReference>
<evidence type="ECO:0000259" key="1">
    <source>
        <dbReference type="Pfam" id="PF19266"/>
    </source>
</evidence>
<dbReference type="Proteomes" id="UP000662747">
    <property type="component" value="Chromosome"/>
</dbReference>
<reference evidence="2 3" key="1">
    <citation type="submission" date="2021-02" db="EMBL/GenBank/DDBJ databases">
        <title>De Novo genome assembly of isolated myxobacteria.</title>
        <authorList>
            <person name="Stevens D.C."/>
        </authorList>
    </citation>
    <scope>NUCLEOTIDE SEQUENCE [LARGE SCALE GENOMIC DNA]</scope>
    <source>
        <strain evidence="3">SCPEA02</strain>
    </source>
</reference>
<protein>
    <recommendedName>
        <fullName evidence="1">Contractile injection system tube protein N-terminal domain-containing protein</fullName>
    </recommendedName>
</protein>
<keyword evidence="3" id="KW-1185">Reference proteome</keyword>
<organism evidence="2 3">
    <name type="scientific">Pyxidicoccus parkwayensis</name>
    <dbReference type="NCBI Taxonomy" id="2813578"/>
    <lineage>
        <taxon>Bacteria</taxon>
        <taxon>Pseudomonadati</taxon>
        <taxon>Myxococcota</taxon>
        <taxon>Myxococcia</taxon>
        <taxon>Myxococcales</taxon>
        <taxon>Cystobacterineae</taxon>
        <taxon>Myxococcaceae</taxon>
        <taxon>Pyxidicoccus</taxon>
    </lineage>
</organism>
<gene>
    <name evidence="2" type="ORF">JY651_49575</name>
</gene>
<accession>A0ABX7NVW3</accession>
<proteinExistence type="predicted"/>
<dbReference type="RefSeq" id="WP_206724631.1">
    <property type="nucleotide sequence ID" value="NZ_CP071090.1"/>
</dbReference>
<dbReference type="Pfam" id="PF19266">
    <property type="entry name" value="CIS_tube"/>
    <property type="match status" value="1"/>
</dbReference>
<sequence>MERVAFLIEPGGERIGALLNPETLVMRRVAGLQPRRALGGSLPWGGPGDDPLLFTGGGSTELTLDLLFDVSLSGSTVQTEDVRELTEPLWRLAENGLREDGSMRPSYARIVWGKWLNYLGVVAAVAERLEHFTTTGAPRRSWLRMRLLRVEDEAGAQEPVFTQEPPDADAVAAALGPEDYEAHTVLGASEEEGAPGGQRLDEIAYQRYGDPSLWRLVAGLNGVADPNNLPAGQVLRLPTAEALRRVM</sequence>
<evidence type="ECO:0000313" key="3">
    <source>
        <dbReference type="Proteomes" id="UP000662747"/>
    </source>
</evidence>
<name>A0ABX7NVW3_9BACT</name>